<proteinExistence type="inferred from homology"/>
<dbReference type="GO" id="GO:0051082">
    <property type="term" value="F:unfolded protein binding"/>
    <property type="evidence" value="ECO:0007669"/>
    <property type="project" value="UniProtKB-UniRule"/>
</dbReference>
<dbReference type="FunFam" id="2.60.260.20:FF:000013">
    <property type="entry name" value="DnaJ subfamily B member 11"/>
    <property type="match status" value="1"/>
</dbReference>
<dbReference type="GO" id="GO:0008270">
    <property type="term" value="F:zinc ion binding"/>
    <property type="evidence" value="ECO:0007669"/>
    <property type="project" value="UniProtKB-UniRule"/>
</dbReference>
<dbReference type="PROSITE" id="PS00636">
    <property type="entry name" value="DNAJ_1"/>
    <property type="match status" value="1"/>
</dbReference>
<dbReference type="InterPro" id="IPR018253">
    <property type="entry name" value="DnaJ_domain_CS"/>
</dbReference>
<dbReference type="InterPro" id="IPR001623">
    <property type="entry name" value="DnaJ_domain"/>
</dbReference>
<comment type="subunit">
    <text evidence="6">Homodimer.</text>
</comment>
<keyword evidence="1 6" id="KW-0479">Metal-binding</keyword>
<dbReference type="PANTHER" id="PTHR43096">
    <property type="entry name" value="DNAJ HOMOLOG 1, MITOCHONDRIAL-RELATED"/>
    <property type="match status" value="1"/>
</dbReference>
<dbReference type="Proteomes" id="UP000033918">
    <property type="component" value="Unassembled WGS sequence"/>
</dbReference>
<evidence type="ECO:0000256" key="2">
    <source>
        <dbReference type="ARBA" id="ARBA00022737"/>
    </source>
</evidence>
<protein>
    <recommendedName>
        <fullName evidence="6">Chaperone protein DnaJ</fullName>
    </recommendedName>
</protein>
<feature type="repeat" description="CXXCXGXG motif" evidence="6">
    <location>
        <begin position="214"/>
        <end position="221"/>
    </location>
</feature>
<feature type="binding site" evidence="6">
    <location>
        <position position="217"/>
    </location>
    <ligand>
        <name>Zn(2+)</name>
        <dbReference type="ChEBI" id="CHEBI:29105"/>
        <label>1</label>
    </ligand>
</feature>
<accession>A0A0G0UIX1</accession>
<dbReference type="InterPro" id="IPR001305">
    <property type="entry name" value="HSP_DnaJ_Cys-rich_dom"/>
</dbReference>
<keyword evidence="2 6" id="KW-0677">Repeat</keyword>
<dbReference type="PRINTS" id="PR00625">
    <property type="entry name" value="JDOMAIN"/>
</dbReference>
<feature type="binding site" evidence="6">
    <location>
        <position position="160"/>
    </location>
    <ligand>
        <name>Zn(2+)</name>
        <dbReference type="ChEBI" id="CHEBI:29105"/>
        <label>1</label>
    </ligand>
</feature>
<dbReference type="GO" id="GO:0009408">
    <property type="term" value="P:response to heat"/>
    <property type="evidence" value="ECO:0007669"/>
    <property type="project" value="InterPro"/>
</dbReference>
<dbReference type="Gene3D" id="2.10.230.10">
    <property type="entry name" value="Heat shock protein DnaJ, cysteine-rich domain"/>
    <property type="match status" value="1"/>
</dbReference>
<dbReference type="PANTHER" id="PTHR43096:SF52">
    <property type="entry name" value="DNAJ HOMOLOG 1, MITOCHONDRIAL-RELATED"/>
    <property type="match status" value="1"/>
</dbReference>
<evidence type="ECO:0000256" key="5">
    <source>
        <dbReference type="ARBA" id="ARBA00023186"/>
    </source>
</evidence>
<evidence type="ECO:0000256" key="6">
    <source>
        <dbReference type="HAMAP-Rule" id="MF_01152"/>
    </source>
</evidence>
<dbReference type="Pfam" id="PF01556">
    <property type="entry name" value="DnaJ_C"/>
    <property type="match status" value="1"/>
</dbReference>
<dbReference type="InterPro" id="IPR012724">
    <property type="entry name" value="DnaJ"/>
</dbReference>
<reference evidence="10 11" key="1">
    <citation type="journal article" date="2015" name="Nature">
        <title>rRNA introns, odd ribosomes, and small enigmatic genomes across a large radiation of phyla.</title>
        <authorList>
            <person name="Brown C.T."/>
            <person name="Hug L.A."/>
            <person name="Thomas B.C."/>
            <person name="Sharon I."/>
            <person name="Castelle C.J."/>
            <person name="Singh A."/>
            <person name="Wilkins M.J."/>
            <person name="Williams K.H."/>
            <person name="Banfield J.F."/>
        </authorList>
    </citation>
    <scope>NUCLEOTIDE SEQUENCE [LARGE SCALE GENOMIC DNA]</scope>
</reference>
<dbReference type="InterPro" id="IPR008971">
    <property type="entry name" value="HSP40/DnaJ_pept-bd"/>
</dbReference>
<feature type="repeat" description="CXXCXGXG motif" evidence="6">
    <location>
        <begin position="174"/>
        <end position="181"/>
    </location>
</feature>
<feature type="domain" description="CR-type" evidence="9">
    <location>
        <begin position="144"/>
        <end position="226"/>
    </location>
</feature>
<evidence type="ECO:0000259" key="9">
    <source>
        <dbReference type="PROSITE" id="PS51188"/>
    </source>
</evidence>
<dbReference type="InterPro" id="IPR002939">
    <property type="entry name" value="DnaJ_C"/>
</dbReference>
<feature type="domain" description="J" evidence="8">
    <location>
        <begin position="4"/>
        <end position="66"/>
    </location>
</feature>
<dbReference type="AlphaFoldDB" id="A0A0G0UIX1"/>
<evidence type="ECO:0000313" key="10">
    <source>
        <dbReference type="EMBL" id="KKR88763.1"/>
    </source>
</evidence>
<comment type="cofactor">
    <cofactor evidence="6">
        <name>Zn(2+)</name>
        <dbReference type="ChEBI" id="CHEBI:29105"/>
    </cofactor>
    <text evidence="6">Binds 2 Zn(2+) ions per monomer.</text>
</comment>
<dbReference type="GO" id="GO:0005524">
    <property type="term" value="F:ATP binding"/>
    <property type="evidence" value="ECO:0007669"/>
    <property type="project" value="InterPro"/>
</dbReference>
<evidence type="ECO:0000256" key="7">
    <source>
        <dbReference type="PROSITE-ProRule" id="PRU00546"/>
    </source>
</evidence>
<dbReference type="HAMAP" id="MF_01152">
    <property type="entry name" value="DnaJ"/>
    <property type="match status" value="1"/>
</dbReference>
<dbReference type="SMART" id="SM00271">
    <property type="entry name" value="DnaJ"/>
    <property type="match status" value="1"/>
</dbReference>
<dbReference type="Pfam" id="PF00226">
    <property type="entry name" value="DnaJ"/>
    <property type="match status" value="1"/>
</dbReference>
<comment type="domain">
    <text evidence="6">The J domain is necessary and sufficient to stimulate DnaK ATPase activity. Zinc center 1 plays an important role in the autonomous, DnaK-independent chaperone activity of DnaJ. Zinc center 2 is essential for interaction with DnaK and for DnaJ activity.</text>
</comment>
<keyword evidence="6" id="KW-0346">Stress response</keyword>
<dbReference type="PATRIC" id="fig|1619006.3.peg.294"/>
<feature type="binding site" evidence="6">
    <location>
        <position position="177"/>
    </location>
    <ligand>
        <name>Zn(2+)</name>
        <dbReference type="ChEBI" id="CHEBI:29105"/>
        <label>2</label>
    </ligand>
</feature>
<keyword evidence="6" id="KW-0963">Cytoplasm</keyword>
<dbReference type="EMBL" id="LCAK01000003">
    <property type="protein sequence ID" value="KKR88763.1"/>
    <property type="molecule type" value="Genomic_DNA"/>
</dbReference>
<dbReference type="InterPro" id="IPR036410">
    <property type="entry name" value="HSP_DnaJ_Cys-rich_dom_sf"/>
</dbReference>
<comment type="function">
    <text evidence="6">Participates actively in the response to hyperosmotic and heat shock by preventing the aggregation of stress-denatured proteins and by disaggregating proteins, also in an autonomous, DnaK-independent fashion. Unfolded proteins bind initially to DnaJ; upon interaction with the DnaJ-bound protein, DnaK hydrolyzes its bound ATP, resulting in the formation of a stable complex. GrpE releases ADP from DnaK; ATP binding to DnaK triggers the release of the substrate protein, thus completing the reaction cycle. Several rounds of ATP-dependent interactions between DnaJ, DnaK and GrpE are required for fully efficient folding. Also involved, together with DnaK and GrpE, in the DNA replication of plasmids through activation of initiation proteins.</text>
</comment>
<feature type="binding site" evidence="6">
    <location>
        <position position="200"/>
    </location>
    <ligand>
        <name>Zn(2+)</name>
        <dbReference type="ChEBI" id="CHEBI:29105"/>
        <label>2</label>
    </ligand>
</feature>
<evidence type="ECO:0000256" key="3">
    <source>
        <dbReference type="ARBA" id="ARBA00022771"/>
    </source>
</evidence>
<feature type="binding site" evidence="6">
    <location>
        <position position="174"/>
    </location>
    <ligand>
        <name>Zn(2+)</name>
        <dbReference type="ChEBI" id="CHEBI:29105"/>
        <label>2</label>
    </ligand>
</feature>
<dbReference type="GO" id="GO:0005737">
    <property type="term" value="C:cytoplasm"/>
    <property type="evidence" value="ECO:0007669"/>
    <property type="project" value="UniProtKB-SubCell"/>
</dbReference>
<dbReference type="FunFam" id="2.10.230.10:FF:000001">
    <property type="entry name" value="DnaJ subfamily A member 2"/>
    <property type="match status" value="1"/>
</dbReference>
<feature type="repeat" description="CXXCXGXG motif" evidence="6">
    <location>
        <begin position="200"/>
        <end position="207"/>
    </location>
</feature>
<dbReference type="GO" id="GO:0042026">
    <property type="term" value="P:protein refolding"/>
    <property type="evidence" value="ECO:0007669"/>
    <property type="project" value="TreeGrafter"/>
</dbReference>
<dbReference type="CDD" id="cd10747">
    <property type="entry name" value="DnaJ_C"/>
    <property type="match status" value="1"/>
</dbReference>
<feature type="zinc finger region" description="CR-type" evidence="7">
    <location>
        <begin position="144"/>
        <end position="226"/>
    </location>
</feature>
<dbReference type="SUPFAM" id="SSF57938">
    <property type="entry name" value="DnaJ/Hsp40 cysteine-rich domain"/>
    <property type="match status" value="1"/>
</dbReference>
<comment type="caution">
    <text evidence="10">The sequence shown here is derived from an EMBL/GenBank/DDBJ whole genome shotgun (WGS) entry which is preliminary data.</text>
</comment>
<gene>
    <name evidence="6" type="primary">dnaJ</name>
    <name evidence="10" type="ORF">UU38_C0003G0014</name>
</gene>
<feature type="binding site" evidence="6">
    <location>
        <position position="157"/>
    </location>
    <ligand>
        <name>Zn(2+)</name>
        <dbReference type="ChEBI" id="CHEBI:29105"/>
        <label>1</label>
    </ligand>
</feature>
<dbReference type="CDD" id="cd10719">
    <property type="entry name" value="DnaJ_zf"/>
    <property type="match status" value="1"/>
</dbReference>
<dbReference type="PROSITE" id="PS51188">
    <property type="entry name" value="ZF_CR"/>
    <property type="match status" value="1"/>
</dbReference>
<evidence type="ECO:0000256" key="1">
    <source>
        <dbReference type="ARBA" id="ARBA00022723"/>
    </source>
</evidence>
<dbReference type="PROSITE" id="PS50076">
    <property type="entry name" value="DNAJ_2"/>
    <property type="match status" value="1"/>
</dbReference>
<keyword evidence="4 6" id="KW-0862">Zinc</keyword>
<comment type="subcellular location">
    <subcellularLocation>
        <location evidence="6">Cytoplasm</location>
    </subcellularLocation>
</comment>
<organism evidence="10 11">
    <name type="scientific">Candidatus Wolfebacteria bacterium GW2011_GWB1_41_12</name>
    <dbReference type="NCBI Taxonomy" id="1619006"/>
    <lineage>
        <taxon>Bacteria</taxon>
        <taxon>Candidatus Wolfeibacteriota</taxon>
    </lineage>
</organism>
<keyword evidence="3 6" id="KW-0863">Zinc-finger</keyword>
<feature type="repeat" description="CXXCXGXG motif" evidence="6">
    <location>
        <begin position="157"/>
        <end position="164"/>
    </location>
</feature>
<keyword evidence="5 6" id="KW-0143">Chaperone</keyword>
<feature type="binding site" evidence="6">
    <location>
        <position position="214"/>
    </location>
    <ligand>
        <name>Zn(2+)</name>
        <dbReference type="ChEBI" id="CHEBI:29105"/>
        <label>1</label>
    </ligand>
</feature>
<evidence type="ECO:0000256" key="4">
    <source>
        <dbReference type="ARBA" id="ARBA00022833"/>
    </source>
</evidence>
<dbReference type="SUPFAM" id="SSF46565">
    <property type="entry name" value="Chaperone J-domain"/>
    <property type="match status" value="1"/>
</dbReference>
<dbReference type="Gene3D" id="1.10.287.110">
    <property type="entry name" value="DnaJ domain"/>
    <property type="match status" value="1"/>
</dbReference>
<dbReference type="InterPro" id="IPR036869">
    <property type="entry name" value="J_dom_sf"/>
</dbReference>
<dbReference type="Pfam" id="PF00684">
    <property type="entry name" value="DnaJ_CXXCXGXG"/>
    <property type="match status" value="1"/>
</dbReference>
<dbReference type="GO" id="GO:0031072">
    <property type="term" value="F:heat shock protein binding"/>
    <property type="evidence" value="ECO:0007669"/>
    <property type="project" value="InterPro"/>
</dbReference>
<dbReference type="Gene3D" id="2.60.260.20">
    <property type="entry name" value="Urease metallochaperone UreE, N-terminal domain"/>
    <property type="match status" value="2"/>
</dbReference>
<dbReference type="GO" id="GO:0006260">
    <property type="term" value="P:DNA replication"/>
    <property type="evidence" value="ECO:0007669"/>
    <property type="project" value="UniProtKB-KW"/>
</dbReference>
<dbReference type="SUPFAM" id="SSF49493">
    <property type="entry name" value="HSP40/DnaJ peptide-binding domain"/>
    <property type="match status" value="2"/>
</dbReference>
<feature type="binding site" evidence="6">
    <location>
        <position position="203"/>
    </location>
    <ligand>
        <name>Zn(2+)</name>
        <dbReference type="ChEBI" id="CHEBI:29105"/>
        <label>2</label>
    </ligand>
</feature>
<keyword evidence="6" id="KW-0235">DNA replication</keyword>
<evidence type="ECO:0000259" key="8">
    <source>
        <dbReference type="PROSITE" id="PS50076"/>
    </source>
</evidence>
<comment type="similarity">
    <text evidence="6">Belongs to the DnaJ family.</text>
</comment>
<name>A0A0G0UIX1_9BACT</name>
<sequence>MTKNYYEILGLDKNASEEDVKKAFRKLAHKYHPDKKGGDEKKFKEINEAYQILSDKKKREQYDKYGKSFSAYGGEGADPFGGFSAGQDFGFEFDPSAFADFTNLGDLFDAFFEGIGAKQKRRTYHRGADIEIIAEISLEESFRGTEKEIEYRVGIKCEKCEGKGYDMKAGLEKCGTCAGRGEVKETRSSFFGSFAQIKPCKECHGAGQIPKAICEKCRGIGKISGERRIKIKIIPGVGDNQIITVKGVGEAGERGAESGDLYIRIKTKPHPVFRRAGNDLFVKKEIKLTDILLEKKIEIPTISGGKLRVEIPASFNLKDNLKISGEGMPIFNGYGRGNLIVDLGIKTPKKISSKAKKILEDLEGEIE</sequence>
<evidence type="ECO:0000313" key="11">
    <source>
        <dbReference type="Proteomes" id="UP000033918"/>
    </source>
</evidence>
<dbReference type="CDD" id="cd06257">
    <property type="entry name" value="DnaJ"/>
    <property type="match status" value="1"/>
</dbReference>